<accession>A0ABW7WTG3</accession>
<dbReference type="RefSeq" id="WP_397090534.1">
    <property type="nucleotide sequence ID" value="NZ_JBIRYO010000001.1"/>
</dbReference>
<organism evidence="4 5">
    <name type="scientific">Nocardia xishanensis</name>
    <dbReference type="NCBI Taxonomy" id="238964"/>
    <lineage>
        <taxon>Bacteria</taxon>
        <taxon>Bacillati</taxon>
        <taxon>Actinomycetota</taxon>
        <taxon>Actinomycetes</taxon>
        <taxon>Mycobacteriales</taxon>
        <taxon>Nocardiaceae</taxon>
        <taxon>Nocardia</taxon>
    </lineage>
</organism>
<dbReference type="InterPro" id="IPR013096">
    <property type="entry name" value="Cupin_2"/>
</dbReference>
<sequence length="138" mass="15297">MIEIRSLDRDGLTEAYGVASERLLPWPALNAPFEGAWCVLRPGGVSTAHAHHEYELFIAMTGRAVLDVDGEQRDFVAGDLVHLVPGTTHHVLNAGTTDFEWYAIWWDTDMSAEFVRRHGDGSSHGTNQTARQEDPVTP</sequence>
<evidence type="ECO:0000256" key="2">
    <source>
        <dbReference type="SAM" id="MobiDB-lite"/>
    </source>
</evidence>
<feature type="domain" description="Cupin type-2" evidence="3">
    <location>
        <begin position="37"/>
        <end position="105"/>
    </location>
</feature>
<dbReference type="InterPro" id="IPR014710">
    <property type="entry name" value="RmlC-like_jellyroll"/>
</dbReference>
<proteinExistence type="predicted"/>
<evidence type="ECO:0000313" key="4">
    <source>
        <dbReference type="EMBL" id="MFI2472034.1"/>
    </source>
</evidence>
<dbReference type="Proteomes" id="UP001611415">
    <property type="component" value="Unassembled WGS sequence"/>
</dbReference>
<dbReference type="PANTHER" id="PTHR35848:SF6">
    <property type="entry name" value="CUPIN TYPE-2 DOMAIN-CONTAINING PROTEIN"/>
    <property type="match status" value="1"/>
</dbReference>
<gene>
    <name evidence="4" type="ORF">ACH49W_01520</name>
</gene>
<feature type="region of interest" description="Disordered" evidence="2">
    <location>
        <begin position="117"/>
        <end position="138"/>
    </location>
</feature>
<dbReference type="SUPFAM" id="SSF51182">
    <property type="entry name" value="RmlC-like cupins"/>
    <property type="match status" value="1"/>
</dbReference>
<dbReference type="InterPro" id="IPR011051">
    <property type="entry name" value="RmlC_Cupin_sf"/>
</dbReference>
<comment type="caution">
    <text evidence="4">The sequence shown here is derived from an EMBL/GenBank/DDBJ whole genome shotgun (WGS) entry which is preliminary data.</text>
</comment>
<evidence type="ECO:0000313" key="5">
    <source>
        <dbReference type="Proteomes" id="UP001611415"/>
    </source>
</evidence>
<dbReference type="InterPro" id="IPR051610">
    <property type="entry name" value="GPI/OXD"/>
</dbReference>
<dbReference type="Pfam" id="PF07883">
    <property type="entry name" value="Cupin_2"/>
    <property type="match status" value="1"/>
</dbReference>
<evidence type="ECO:0000256" key="1">
    <source>
        <dbReference type="ARBA" id="ARBA00022723"/>
    </source>
</evidence>
<dbReference type="CDD" id="cd06988">
    <property type="entry name" value="cupin_DddK"/>
    <property type="match status" value="1"/>
</dbReference>
<dbReference type="PANTHER" id="PTHR35848">
    <property type="entry name" value="OXALATE-BINDING PROTEIN"/>
    <property type="match status" value="1"/>
</dbReference>
<dbReference type="Gene3D" id="2.60.120.10">
    <property type="entry name" value="Jelly Rolls"/>
    <property type="match status" value="1"/>
</dbReference>
<dbReference type="EMBL" id="JBIRYO010000001">
    <property type="protein sequence ID" value="MFI2472034.1"/>
    <property type="molecule type" value="Genomic_DNA"/>
</dbReference>
<evidence type="ECO:0000259" key="3">
    <source>
        <dbReference type="Pfam" id="PF07883"/>
    </source>
</evidence>
<keyword evidence="1" id="KW-0479">Metal-binding</keyword>
<keyword evidence="5" id="KW-1185">Reference proteome</keyword>
<name>A0ABW7WTG3_9NOCA</name>
<protein>
    <submittedName>
        <fullName evidence="4">Cupin domain-containing protein</fullName>
    </submittedName>
</protein>
<reference evidence="4 5" key="1">
    <citation type="submission" date="2024-10" db="EMBL/GenBank/DDBJ databases">
        <title>The Natural Products Discovery Center: Release of the First 8490 Sequenced Strains for Exploring Actinobacteria Biosynthetic Diversity.</title>
        <authorList>
            <person name="Kalkreuter E."/>
            <person name="Kautsar S.A."/>
            <person name="Yang D."/>
            <person name="Bader C.D."/>
            <person name="Teijaro C.N."/>
            <person name="Fluegel L."/>
            <person name="Davis C.M."/>
            <person name="Simpson J.R."/>
            <person name="Lauterbach L."/>
            <person name="Steele A.D."/>
            <person name="Gui C."/>
            <person name="Meng S."/>
            <person name="Li G."/>
            <person name="Viehrig K."/>
            <person name="Ye F."/>
            <person name="Su P."/>
            <person name="Kiefer A.F."/>
            <person name="Nichols A."/>
            <person name="Cepeda A.J."/>
            <person name="Yan W."/>
            <person name="Fan B."/>
            <person name="Jiang Y."/>
            <person name="Adhikari A."/>
            <person name="Zheng C.-J."/>
            <person name="Schuster L."/>
            <person name="Cowan T.M."/>
            <person name="Smanski M.J."/>
            <person name="Chevrette M.G."/>
            <person name="De Carvalho L.P.S."/>
            <person name="Shen B."/>
        </authorList>
    </citation>
    <scope>NUCLEOTIDE SEQUENCE [LARGE SCALE GENOMIC DNA]</scope>
    <source>
        <strain evidence="4 5">NPDC019275</strain>
    </source>
</reference>